<dbReference type="PANTHER" id="PTHR13593:SF140">
    <property type="entry name" value="PLC-LIKE PHOSPHODIESTERASE"/>
    <property type="match status" value="1"/>
</dbReference>
<keyword evidence="4" id="KW-1185">Reference proteome</keyword>
<comment type="caution">
    <text evidence="3">The sequence shown here is derived from an EMBL/GenBank/DDBJ whole genome shotgun (WGS) entry which is preliminary data.</text>
</comment>
<evidence type="ECO:0000256" key="1">
    <source>
        <dbReference type="SAM" id="MobiDB-lite"/>
    </source>
</evidence>
<sequence>MRWSLALALLAGVAWAEDSSTSTSSSSSSESSDSTTSSSLALSDATTVTDASAAVPTGSYEVYSTTITLADGDHLTSTITQNSSATTTGNGTVVTTTHNSVTVLVGGAGTTTLGNSSMNATATTSSTSTAVATNTRPCNSYAEYCGRSYSNITMVAAHNSPFVRKGNAAANQEFTVKYQLDDGVRMLQFQVHNQNGTMELCHTSCSMLDVGTLEAYLTTVTEWIRNNPYDVVTLLMGNYDYVSPSHFVDPIKSSGLYDYVYTPTKIPMALDDWPTLSEMIITGKRAVIFMDYQANQTAYPWLMDEFSQIWETPFSPTSRAFPCTAQRPPGITNVQAKNRMYMANHNLNIELNLGSIDLLIPNSAVLNETNAVSGYGSLGKMARNCTAKWDRPPNFLLVDYYNDGNFNGSVFEVAAEMNNVTYNNQSCCGTASAAVPGMSTVTVSTMLLVAAGVQFFLSAF</sequence>
<organism evidence="3 4">
    <name type="scientific">Penicillium frequentans</name>
    <dbReference type="NCBI Taxonomy" id="3151616"/>
    <lineage>
        <taxon>Eukaryota</taxon>
        <taxon>Fungi</taxon>
        <taxon>Dikarya</taxon>
        <taxon>Ascomycota</taxon>
        <taxon>Pezizomycotina</taxon>
        <taxon>Eurotiomycetes</taxon>
        <taxon>Eurotiomycetidae</taxon>
        <taxon>Eurotiales</taxon>
        <taxon>Aspergillaceae</taxon>
        <taxon>Penicillium</taxon>
    </lineage>
</organism>
<dbReference type="PANTHER" id="PTHR13593">
    <property type="match status" value="1"/>
</dbReference>
<dbReference type="AlphaFoldDB" id="A0AAD6GIE6"/>
<reference evidence="3 4" key="1">
    <citation type="journal article" date="2023" name="IMA Fungus">
        <title>Comparative genomic study of the Penicillium genus elucidates a diverse pangenome and 15 lateral gene transfer events.</title>
        <authorList>
            <person name="Petersen C."/>
            <person name="Sorensen T."/>
            <person name="Nielsen M.R."/>
            <person name="Sondergaard T.E."/>
            <person name="Sorensen J.L."/>
            <person name="Fitzpatrick D.A."/>
            <person name="Frisvad J.C."/>
            <person name="Nielsen K.L."/>
        </authorList>
    </citation>
    <scope>NUCLEOTIDE SEQUENCE [LARGE SCALE GENOMIC DNA]</scope>
    <source>
        <strain evidence="3 4">IBT 35679</strain>
    </source>
</reference>
<feature type="signal peptide" evidence="2">
    <location>
        <begin position="1"/>
        <end position="16"/>
    </location>
</feature>
<dbReference type="InterPro" id="IPR017946">
    <property type="entry name" value="PLC-like_Pdiesterase_TIM-brl"/>
</dbReference>
<dbReference type="SUPFAM" id="SSF51695">
    <property type="entry name" value="PLC-like phosphodiesterases"/>
    <property type="match status" value="1"/>
</dbReference>
<dbReference type="Proteomes" id="UP001220324">
    <property type="component" value="Unassembled WGS sequence"/>
</dbReference>
<name>A0AAD6GIE6_9EURO</name>
<dbReference type="GO" id="GO:0008081">
    <property type="term" value="F:phosphoric diester hydrolase activity"/>
    <property type="evidence" value="ECO:0007669"/>
    <property type="project" value="InterPro"/>
</dbReference>
<keyword evidence="2" id="KW-0732">Signal</keyword>
<evidence type="ECO:0000256" key="2">
    <source>
        <dbReference type="SAM" id="SignalP"/>
    </source>
</evidence>
<feature type="region of interest" description="Disordered" evidence="1">
    <location>
        <begin position="19"/>
        <end position="42"/>
    </location>
</feature>
<evidence type="ECO:0000313" key="4">
    <source>
        <dbReference type="Proteomes" id="UP001220324"/>
    </source>
</evidence>
<evidence type="ECO:0008006" key="5">
    <source>
        <dbReference type="Google" id="ProtNLM"/>
    </source>
</evidence>
<dbReference type="CDD" id="cd08588">
    <property type="entry name" value="PI-PLCc_At5g67130_like"/>
    <property type="match status" value="1"/>
</dbReference>
<evidence type="ECO:0000313" key="3">
    <source>
        <dbReference type="EMBL" id="KAJ5546841.1"/>
    </source>
</evidence>
<protein>
    <recommendedName>
        <fullName evidence="5">PLC-like phosphodiesterase</fullName>
    </recommendedName>
</protein>
<gene>
    <name evidence="3" type="ORF">N7494_004426</name>
</gene>
<feature type="chain" id="PRO_5042020065" description="PLC-like phosphodiesterase" evidence="2">
    <location>
        <begin position="17"/>
        <end position="460"/>
    </location>
</feature>
<dbReference type="Pfam" id="PF26146">
    <property type="entry name" value="PI-PLC_X"/>
    <property type="match status" value="1"/>
</dbReference>
<proteinExistence type="predicted"/>
<dbReference type="Gene3D" id="3.20.20.190">
    <property type="entry name" value="Phosphatidylinositol (PI) phosphodiesterase"/>
    <property type="match status" value="1"/>
</dbReference>
<dbReference type="EMBL" id="JAQIZZ010000003">
    <property type="protein sequence ID" value="KAJ5546841.1"/>
    <property type="molecule type" value="Genomic_DNA"/>
</dbReference>
<accession>A0AAD6GIE6</accession>
<dbReference type="GO" id="GO:0006629">
    <property type="term" value="P:lipid metabolic process"/>
    <property type="evidence" value="ECO:0007669"/>
    <property type="project" value="InterPro"/>
</dbReference>
<dbReference type="InterPro" id="IPR051057">
    <property type="entry name" value="PI-PLC_domain"/>
</dbReference>